<evidence type="ECO:0000259" key="6">
    <source>
        <dbReference type="PROSITE" id="PS50111"/>
    </source>
</evidence>
<dbReference type="EMBL" id="JEMY01000033">
    <property type="protein sequence ID" value="EXI87550.1"/>
    <property type="molecule type" value="Genomic_DNA"/>
</dbReference>
<protein>
    <submittedName>
        <fullName evidence="8">Chemotaxis regulator BdlA</fullName>
    </submittedName>
</protein>
<dbReference type="InterPro" id="IPR003660">
    <property type="entry name" value="HAMP_dom"/>
</dbReference>
<evidence type="ECO:0000313" key="9">
    <source>
        <dbReference type="Proteomes" id="UP000022141"/>
    </source>
</evidence>
<dbReference type="PANTHER" id="PTHR32089">
    <property type="entry name" value="METHYL-ACCEPTING CHEMOTAXIS PROTEIN MCPB"/>
    <property type="match status" value="1"/>
</dbReference>
<dbReference type="PANTHER" id="PTHR32089:SF112">
    <property type="entry name" value="LYSOZYME-LIKE PROTEIN-RELATED"/>
    <property type="match status" value="1"/>
</dbReference>
<keyword evidence="2 4" id="KW-0807">Transducer</keyword>
<dbReference type="PROSITE" id="PS50885">
    <property type="entry name" value="HAMP"/>
    <property type="match status" value="1"/>
</dbReference>
<keyword evidence="5" id="KW-0472">Membrane</keyword>
<proteinExistence type="inferred from homology"/>
<dbReference type="SMART" id="SM00304">
    <property type="entry name" value="HAMP"/>
    <property type="match status" value="1"/>
</dbReference>
<dbReference type="STRING" id="1454004.AW11_02414"/>
<evidence type="ECO:0000256" key="2">
    <source>
        <dbReference type="ARBA" id="ARBA00023224"/>
    </source>
</evidence>
<organism evidence="8 9">
    <name type="scientific">Accumulibacter regalis</name>
    <dbReference type="NCBI Taxonomy" id="522306"/>
    <lineage>
        <taxon>Bacteria</taxon>
        <taxon>Pseudomonadati</taxon>
        <taxon>Pseudomonadota</taxon>
        <taxon>Betaproteobacteria</taxon>
        <taxon>Candidatus Accumulibacter</taxon>
    </lineage>
</organism>
<dbReference type="SUPFAM" id="SSF58104">
    <property type="entry name" value="Methyl-accepting chemotaxis protein (MCP) signaling domain"/>
    <property type="match status" value="1"/>
</dbReference>
<accession>A0A011QEQ0</accession>
<dbReference type="PATRIC" id="fig|1454004.3.peg.2493"/>
<dbReference type="SMART" id="SM00283">
    <property type="entry name" value="MA"/>
    <property type="match status" value="1"/>
</dbReference>
<dbReference type="Gene3D" id="1.10.287.950">
    <property type="entry name" value="Methyl-accepting chemotaxis protein"/>
    <property type="match status" value="1"/>
</dbReference>
<dbReference type="PROSITE" id="PS50111">
    <property type="entry name" value="CHEMOTAXIS_TRANSDUC_2"/>
    <property type="match status" value="1"/>
</dbReference>
<evidence type="ECO:0000256" key="5">
    <source>
        <dbReference type="SAM" id="Phobius"/>
    </source>
</evidence>
<dbReference type="AlphaFoldDB" id="A0A011QEQ0"/>
<dbReference type="GO" id="GO:0007165">
    <property type="term" value="P:signal transduction"/>
    <property type="evidence" value="ECO:0007669"/>
    <property type="project" value="UniProtKB-KW"/>
</dbReference>
<comment type="similarity">
    <text evidence="3">Belongs to the methyl-accepting chemotaxis (MCP) protein family.</text>
</comment>
<evidence type="ECO:0000256" key="3">
    <source>
        <dbReference type="ARBA" id="ARBA00029447"/>
    </source>
</evidence>
<dbReference type="GO" id="GO:0016020">
    <property type="term" value="C:membrane"/>
    <property type="evidence" value="ECO:0007669"/>
    <property type="project" value="UniProtKB-SubCell"/>
</dbReference>
<dbReference type="Proteomes" id="UP000022141">
    <property type="component" value="Unassembled WGS sequence"/>
</dbReference>
<dbReference type="CDD" id="cd06225">
    <property type="entry name" value="HAMP"/>
    <property type="match status" value="1"/>
</dbReference>
<dbReference type="Pfam" id="PF00015">
    <property type="entry name" value="MCPsignal"/>
    <property type="match status" value="1"/>
</dbReference>
<name>A0A011QEQ0_ACCRE</name>
<keyword evidence="5" id="KW-1133">Transmembrane helix</keyword>
<keyword evidence="5" id="KW-0812">Transmembrane</keyword>
<dbReference type="eggNOG" id="COG0840">
    <property type="taxonomic scope" value="Bacteria"/>
</dbReference>
<keyword evidence="9" id="KW-1185">Reference proteome</keyword>
<evidence type="ECO:0000256" key="1">
    <source>
        <dbReference type="ARBA" id="ARBA00004370"/>
    </source>
</evidence>
<dbReference type="InterPro" id="IPR004089">
    <property type="entry name" value="MCPsignal_dom"/>
</dbReference>
<comment type="subcellular location">
    <subcellularLocation>
        <location evidence="1">Membrane</location>
    </subcellularLocation>
</comment>
<gene>
    <name evidence="8" type="primary">bdlA_2</name>
    <name evidence="8" type="ORF">AW11_02414</name>
</gene>
<comment type="caution">
    <text evidence="8">The sequence shown here is derived from an EMBL/GenBank/DDBJ whole genome shotgun (WGS) entry which is preliminary data.</text>
</comment>
<feature type="domain" description="HAMP" evidence="7">
    <location>
        <begin position="57"/>
        <end position="110"/>
    </location>
</feature>
<dbReference type="GO" id="GO:0006935">
    <property type="term" value="P:chemotaxis"/>
    <property type="evidence" value="ECO:0007669"/>
    <property type="project" value="UniProtKB-ARBA"/>
</dbReference>
<evidence type="ECO:0000256" key="4">
    <source>
        <dbReference type="PROSITE-ProRule" id="PRU00284"/>
    </source>
</evidence>
<evidence type="ECO:0000313" key="8">
    <source>
        <dbReference type="EMBL" id="EXI87550.1"/>
    </source>
</evidence>
<evidence type="ECO:0000259" key="7">
    <source>
        <dbReference type="PROSITE" id="PS50885"/>
    </source>
</evidence>
<dbReference type="FunFam" id="1.10.287.950:FF:000001">
    <property type="entry name" value="Methyl-accepting chemotaxis sensory transducer"/>
    <property type="match status" value="1"/>
</dbReference>
<reference evidence="8" key="1">
    <citation type="submission" date="2014-02" db="EMBL/GenBank/DDBJ databases">
        <title>Expanding our view of genomic diversity in Candidatus Accumulibacter clades.</title>
        <authorList>
            <person name="Skennerton C.T."/>
            <person name="Barr J.J."/>
            <person name="Slater F.R."/>
            <person name="Bond P.L."/>
            <person name="Tyson G.W."/>
        </authorList>
    </citation>
    <scope>NUCLEOTIDE SEQUENCE [LARGE SCALE GENOMIC DNA]</scope>
</reference>
<feature type="domain" description="Methyl-accepting transducer" evidence="6">
    <location>
        <begin position="115"/>
        <end position="351"/>
    </location>
</feature>
<dbReference type="CDD" id="cd11386">
    <property type="entry name" value="MCP_signal"/>
    <property type="match status" value="1"/>
</dbReference>
<sequence>MGGVAWKIRAVMLLQVAAAALAAWLANAVLGGDVNAWLVTFGVLAVFTALLGVLLEKSLVGRLNALRAVIAGMYGDGDLTRRAAVEGRDEIAGVAEDFNRLIGSFATIVGKVLFNSVEVVSASKQLMGDANRVASGSNQQRDAALATTGAMGELTENMSQVSRSASETAEISETSSRLSSEGMRIVHRASAEMEQIAASVTESARVVCALGERSKAISGIVQTIREIADQTNLLALNAAIEAARAGDQGRGFAVVADEVRKLAERTSKATGEISQMIAAIQGETQSAIASIEAGSGQARNGAELAQQAAQSLESINSGARATMEKVDSIAAAVAQQSRTGQSIADHVRRIKDMADANNAVAAETLVAVDHVECLAENLREISNVFRLGPAGDEALATHARMPAIVRQAALGVARVFDKAVDAGKIKIDDLFDDRYQPIANTRPQKFKTRFDDFTDQNLPAVQEALLEQCKSAVYAICIDRNAYVPTHNRKFSQPLTGNEKIDFVNSRSKRLFDDPVGKRCGAHEQAFLLQTYRRDTGEVMHDISAPIYVKGRHWGGFRIGYKTEL</sequence>
<feature type="transmembrane region" description="Helical" evidence="5">
    <location>
        <begin position="38"/>
        <end position="55"/>
    </location>
</feature>